<dbReference type="PROSITE" id="PS51585">
    <property type="entry name" value="SAM_MT_TPMT"/>
    <property type="match status" value="1"/>
</dbReference>
<evidence type="ECO:0000313" key="10">
    <source>
        <dbReference type="EMBL" id="WMC11902.1"/>
    </source>
</evidence>
<protein>
    <recommendedName>
        <fullName evidence="4 9">Thiopurine S-methyltransferase</fullName>
        <ecNumber evidence="4 9">2.1.1.67</ecNumber>
    </recommendedName>
    <alternativeName>
        <fullName evidence="9">Thiopurine methyltransferase</fullName>
    </alternativeName>
</protein>
<dbReference type="Gene3D" id="3.40.50.150">
    <property type="entry name" value="Vaccinia Virus protein VP39"/>
    <property type="match status" value="1"/>
</dbReference>
<feature type="binding site" evidence="9">
    <location>
        <position position="66"/>
    </location>
    <ligand>
        <name>S-adenosyl-L-methionine</name>
        <dbReference type="ChEBI" id="CHEBI:59789"/>
    </ligand>
</feature>
<evidence type="ECO:0000256" key="9">
    <source>
        <dbReference type="HAMAP-Rule" id="MF_00812"/>
    </source>
</evidence>
<evidence type="ECO:0000256" key="5">
    <source>
        <dbReference type="ARBA" id="ARBA00022490"/>
    </source>
</evidence>
<sequence length="217" mass="24646">MDPQFWHQRWQTSRIGFHQGDINTHLRACWHHTEARPGTEVLVPLCGKSRDMHWLAEQGHSVAGFELSPLAIGDFFAEAGLAPLCQSEGPFVRWQRPPFNLYEGDFFRADTLGRQFALAYDRAALIALPPAMRPGYAALLAALMQAGGRMLLITVNHDGPEEQAPPFAVDETEVKALFEPHFEVKLLQRIEEGRQNRRVAAGECRFFDELCFVLKRY</sequence>
<dbReference type="Proteomes" id="UP001223802">
    <property type="component" value="Chromosome"/>
</dbReference>
<gene>
    <name evidence="9" type="primary">tpm</name>
    <name evidence="10" type="ORF">PU634_05915</name>
</gene>
<dbReference type="AlphaFoldDB" id="A0AA50QD40"/>
<keyword evidence="5 9" id="KW-0963">Cytoplasm</keyword>
<evidence type="ECO:0000313" key="11">
    <source>
        <dbReference type="Proteomes" id="UP001223802"/>
    </source>
</evidence>
<accession>A0AA50QD40</accession>
<evidence type="ECO:0000256" key="1">
    <source>
        <dbReference type="ARBA" id="ARBA00000903"/>
    </source>
</evidence>
<dbReference type="SUPFAM" id="SSF53335">
    <property type="entry name" value="S-adenosyl-L-methionine-dependent methyltransferases"/>
    <property type="match status" value="1"/>
</dbReference>
<keyword evidence="7 9" id="KW-0808">Transferase</keyword>
<proteinExistence type="inferred from homology"/>
<keyword evidence="11" id="KW-1185">Reference proteome</keyword>
<comment type="similarity">
    <text evidence="3 9">Belongs to the class I-like SAM-binding methyltransferase superfamily. TPMT family.</text>
</comment>
<evidence type="ECO:0000256" key="7">
    <source>
        <dbReference type="ARBA" id="ARBA00022679"/>
    </source>
</evidence>
<dbReference type="RefSeq" id="WP_306763139.1">
    <property type="nucleotide sequence ID" value="NZ_CP118224.1"/>
</dbReference>
<dbReference type="Pfam" id="PF05724">
    <property type="entry name" value="TPMT"/>
    <property type="match status" value="1"/>
</dbReference>
<evidence type="ECO:0000256" key="6">
    <source>
        <dbReference type="ARBA" id="ARBA00022603"/>
    </source>
</evidence>
<organism evidence="10 11">
    <name type="scientific">Oceanimonas pelagia</name>
    <dbReference type="NCBI Taxonomy" id="3028314"/>
    <lineage>
        <taxon>Bacteria</taxon>
        <taxon>Pseudomonadati</taxon>
        <taxon>Pseudomonadota</taxon>
        <taxon>Gammaproteobacteria</taxon>
        <taxon>Aeromonadales</taxon>
        <taxon>Aeromonadaceae</taxon>
        <taxon>Oceanimonas</taxon>
    </lineage>
</organism>
<dbReference type="PIRSF" id="PIRSF023956">
    <property type="entry name" value="Thiopurine_S-methyltransferase"/>
    <property type="match status" value="1"/>
</dbReference>
<evidence type="ECO:0000256" key="3">
    <source>
        <dbReference type="ARBA" id="ARBA00008145"/>
    </source>
</evidence>
<dbReference type="GO" id="GO:0008119">
    <property type="term" value="F:thiopurine S-methyltransferase activity"/>
    <property type="evidence" value="ECO:0007669"/>
    <property type="project" value="UniProtKB-UniRule"/>
</dbReference>
<dbReference type="FunFam" id="3.40.50.150:FF:000101">
    <property type="entry name" value="Thiopurine S-methyltransferase"/>
    <property type="match status" value="1"/>
</dbReference>
<dbReference type="HAMAP" id="MF_00812">
    <property type="entry name" value="Thiopur_methtran"/>
    <property type="match status" value="1"/>
</dbReference>
<comment type="subcellular location">
    <subcellularLocation>
        <location evidence="2 9">Cytoplasm</location>
    </subcellularLocation>
</comment>
<dbReference type="InterPro" id="IPR025835">
    <property type="entry name" value="Thiopurine_S-MeTrfase"/>
</dbReference>
<feature type="binding site" evidence="9">
    <location>
        <position position="45"/>
    </location>
    <ligand>
        <name>S-adenosyl-L-methionine</name>
        <dbReference type="ChEBI" id="CHEBI:59789"/>
    </ligand>
</feature>
<dbReference type="GO" id="GO:0032259">
    <property type="term" value="P:methylation"/>
    <property type="evidence" value="ECO:0007669"/>
    <property type="project" value="UniProtKB-KW"/>
</dbReference>
<feature type="binding site" evidence="9">
    <location>
        <position position="10"/>
    </location>
    <ligand>
        <name>S-adenosyl-L-methionine</name>
        <dbReference type="ChEBI" id="CHEBI:59789"/>
    </ligand>
</feature>
<dbReference type="GO" id="GO:0005737">
    <property type="term" value="C:cytoplasm"/>
    <property type="evidence" value="ECO:0007669"/>
    <property type="project" value="UniProtKB-SubCell"/>
</dbReference>
<dbReference type="EC" id="2.1.1.67" evidence="4 9"/>
<dbReference type="InterPro" id="IPR008854">
    <property type="entry name" value="TPMT"/>
</dbReference>
<feature type="binding site" evidence="9">
    <location>
        <position position="122"/>
    </location>
    <ligand>
        <name>S-adenosyl-L-methionine</name>
        <dbReference type="ChEBI" id="CHEBI:59789"/>
    </ligand>
</feature>
<keyword evidence="8 9" id="KW-0949">S-adenosyl-L-methionine</keyword>
<dbReference type="PANTHER" id="PTHR10259">
    <property type="entry name" value="THIOPURINE S-METHYLTRANSFERASE"/>
    <property type="match status" value="1"/>
</dbReference>
<reference evidence="10 11" key="1">
    <citation type="submission" date="2023-02" db="EMBL/GenBank/DDBJ databases">
        <title>Complete genome sequence of a novel bacterium Oceanimonas sp. NTOU-MSR1 isolated from marine coast sediment.</title>
        <authorList>
            <person name="Yang H.-T."/>
            <person name="Chen Y.-L."/>
            <person name="Ho Y.-N."/>
        </authorList>
    </citation>
    <scope>NUCLEOTIDE SEQUENCE [LARGE SCALE GENOMIC DNA]</scope>
    <source>
        <strain evidence="10 11">NTOU-MSR1</strain>
    </source>
</reference>
<name>A0AA50QD40_9GAMM</name>
<dbReference type="EMBL" id="CP118224">
    <property type="protein sequence ID" value="WMC11902.1"/>
    <property type="molecule type" value="Genomic_DNA"/>
</dbReference>
<dbReference type="KEGG" id="ope:PU634_05915"/>
<evidence type="ECO:0000256" key="8">
    <source>
        <dbReference type="ARBA" id="ARBA00022691"/>
    </source>
</evidence>
<dbReference type="PANTHER" id="PTHR10259:SF11">
    <property type="entry name" value="THIOPURINE S-METHYLTRANSFERASE"/>
    <property type="match status" value="1"/>
</dbReference>
<comment type="catalytic activity">
    <reaction evidence="1 9">
        <text>S-adenosyl-L-methionine + a thiopurine = S-adenosyl-L-homocysteine + a thiopurine S-methylether.</text>
        <dbReference type="EC" id="2.1.1.67"/>
    </reaction>
</comment>
<evidence type="ECO:0000256" key="2">
    <source>
        <dbReference type="ARBA" id="ARBA00004496"/>
    </source>
</evidence>
<keyword evidence="6 9" id="KW-0489">Methyltransferase</keyword>
<dbReference type="NCBIfam" id="NF009732">
    <property type="entry name" value="PRK13255.1"/>
    <property type="match status" value="1"/>
</dbReference>
<evidence type="ECO:0000256" key="4">
    <source>
        <dbReference type="ARBA" id="ARBA00011905"/>
    </source>
</evidence>
<dbReference type="InterPro" id="IPR029063">
    <property type="entry name" value="SAM-dependent_MTases_sf"/>
</dbReference>